<dbReference type="PANTHER" id="PTHR43245">
    <property type="entry name" value="BIFUNCTIONAL POLYMYXIN RESISTANCE PROTEIN ARNA"/>
    <property type="match status" value="1"/>
</dbReference>
<organism evidence="1 2">
    <name type="scientific">Papiliotrema laurentii</name>
    <name type="common">Cryptococcus laurentii</name>
    <dbReference type="NCBI Taxonomy" id="5418"/>
    <lineage>
        <taxon>Eukaryota</taxon>
        <taxon>Fungi</taxon>
        <taxon>Dikarya</taxon>
        <taxon>Basidiomycota</taxon>
        <taxon>Agaricomycotina</taxon>
        <taxon>Tremellomycetes</taxon>
        <taxon>Tremellales</taxon>
        <taxon>Rhynchogastremaceae</taxon>
        <taxon>Papiliotrema</taxon>
    </lineage>
</organism>
<gene>
    <name evidence="1" type="ORF">DB88DRAFT_479623</name>
</gene>
<proteinExistence type="predicted"/>
<evidence type="ECO:0000313" key="2">
    <source>
        <dbReference type="Proteomes" id="UP001182556"/>
    </source>
</evidence>
<keyword evidence="2" id="KW-1185">Reference proteome</keyword>
<accession>A0AAD9FXJ8</accession>
<name>A0AAD9FXJ8_PAPLA</name>
<evidence type="ECO:0008006" key="3">
    <source>
        <dbReference type="Google" id="ProtNLM"/>
    </source>
</evidence>
<dbReference type="AlphaFoldDB" id="A0AAD9FXJ8"/>
<evidence type="ECO:0000313" key="1">
    <source>
        <dbReference type="EMBL" id="KAK1927868.1"/>
    </source>
</evidence>
<comment type="caution">
    <text evidence="1">The sequence shown here is derived from an EMBL/GenBank/DDBJ whole genome shotgun (WGS) entry which is preliminary data.</text>
</comment>
<reference evidence="1" key="1">
    <citation type="submission" date="2023-02" db="EMBL/GenBank/DDBJ databases">
        <title>Identification and recombinant expression of a fungal hydrolase from Papiliotrema laurentii that hydrolyzes apple cutin and clears colloidal polyester polyurethane.</title>
        <authorList>
            <consortium name="DOE Joint Genome Institute"/>
            <person name="Roman V.A."/>
            <person name="Bojanowski C."/>
            <person name="Crable B.R."/>
            <person name="Wagner D.N."/>
            <person name="Hung C.S."/>
            <person name="Nadeau L.J."/>
            <person name="Schratz L."/>
            <person name="Haridas S."/>
            <person name="Pangilinan J."/>
            <person name="Lipzen A."/>
            <person name="Na H."/>
            <person name="Yan M."/>
            <person name="Ng V."/>
            <person name="Grigoriev I.V."/>
            <person name="Spatafora J.W."/>
            <person name="Barlow D."/>
            <person name="Biffinger J."/>
            <person name="Kelley-Loughnane N."/>
            <person name="Varaljay V.A."/>
            <person name="Crookes-Goodson W.J."/>
        </authorList>
    </citation>
    <scope>NUCLEOTIDE SEQUENCE</scope>
    <source>
        <strain evidence="1">5307AH</strain>
    </source>
</reference>
<dbReference type="InterPro" id="IPR036291">
    <property type="entry name" value="NAD(P)-bd_dom_sf"/>
</dbReference>
<sequence length="460" mass="51319">MSDHRTDVTPKPLVVLILGGTTTVAKTLAQYLLSGSHLRAVYVRIADRFSVKPPTTYLEKGFIKLLDDPNPRLEYQQVNLSNMDRLHDVLTPPAHWNDKTTGWERFDVVYDLTGDTSFDKPELIQISNTYQLALSLAKSAAGLPPDRKPEAYVRLTFPFYEMKSLPSSSPGHAETATLRPDGVRGRWWHEVLRGLAQVEGLNTGVVRCGAWYGRGSWEGEVIPRMVVGQVYQYLQEEMKFLHNADLRINTVHSVDVAQALHRLSLYLLNTPRDKVMSESAVDLGFSFVSPPSPAFSLTSGKRSSISDAWRSVSTVVPEQREVSIPLFNVVDDNDSTQEKLASAVATLWGIDYGFINSTVASLVQQFSKASLTEMVEDVNEAHVEAWAEMLSKSDPQIESTVISPYLGEHAFRKLAICLDASKAKKLLGFEPAFPTVKVEELRKIVEELQNDGLWPRMLGS</sequence>
<dbReference type="Gene3D" id="3.40.50.720">
    <property type="entry name" value="NAD(P)-binding Rossmann-like Domain"/>
    <property type="match status" value="1"/>
</dbReference>
<protein>
    <recommendedName>
        <fullName evidence="3">NAD-dependent epimerase/dehydratase domain-containing protein</fullName>
    </recommendedName>
</protein>
<dbReference type="Proteomes" id="UP001182556">
    <property type="component" value="Unassembled WGS sequence"/>
</dbReference>
<dbReference type="EMBL" id="JAODAN010000001">
    <property type="protein sequence ID" value="KAK1927868.1"/>
    <property type="molecule type" value="Genomic_DNA"/>
</dbReference>
<dbReference type="PANTHER" id="PTHR43245:SF11">
    <property type="entry name" value="LD23561P"/>
    <property type="match status" value="1"/>
</dbReference>
<dbReference type="SUPFAM" id="SSF51735">
    <property type="entry name" value="NAD(P)-binding Rossmann-fold domains"/>
    <property type="match status" value="1"/>
</dbReference>
<dbReference type="InterPro" id="IPR050177">
    <property type="entry name" value="Lipid_A_modif_metabolic_enz"/>
</dbReference>